<dbReference type="Pfam" id="PF03466">
    <property type="entry name" value="LysR_substrate"/>
    <property type="match status" value="1"/>
</dbReference>
<dbReference type="InterPro" id="IPR000847">
    <property type="entry name" value="LysR_HTH_N"/>
</dbReference>
<feature type="domain" description="HTH lysR-type" evidence="5">
    <location>
        <begin position="5"/>
        <end position="62"/>
    </location>
</feature>
<dbReference type="SUPFAM" id="SSF53850">
    <property type="entry name" value="Periplasmic binding protein-like II"/>
    <property type="match status" value="1"/>
</dbReference>
<proteinExistence type="inferred from homology"/>
<keyword evidence="3" id="KW-0238">DNA-binding</keyword>
<dbReference type="InterPro" id="IPR005119">
    <property type="entry name" value="LysR_subst-bd"/>
</dbReference>
<dbReference type="STRING" id="401562.NS365_15535"/>
<evidence type="ECO:0000256" key="2">
    <source>
        <dbReference type="ARBA" id="ARBA00023015"/>
    </source>
</evidence>
<dbReference type="Gene3D" id="3.40.190.10">
    <property type="entry name" value="Periplasmic binding protein-like II"/>
    <property type="match status" value="2"/>
</dbReference>
<dbReference type="InterPro" id="IPR036390">
    <property type="entry name" value="WH_DNA-bd_sf"/>
</dbReference>
<keyword evidence="2" id="KW-0805">Transcription regulation</keyword>
<comment type="caution">
    <text evidence="6">The sequence shown here is derived from an EMBL/GenBank/DDBJ whole genome shotgun (WGS) entry which is preliminary data.</text>
</comment>
<evidence type="ECO:0000259" key="5">
    <source>
        <dbReference type="PROSITE" id="PS50931"/>
    </source>
</evidence>
<evidence type="ECO:0000256" key="4">
    <source>
        <dbReference type="ARBA" id="ARBA00023163"/>
    </source>
</evidence>
<gene>
    <name evidence="6" type="ORF">NS226_02365</name>
</gene>
<evidence type="ECO:0000313" key="6">
    <source>
        <dbReference type="EMBL" id="KTQ97976.1"/>
    </source>
</evidence>
<dbReference type="Gene3D" id="1.10.10.10">
    <property type="entry name" value="Winged helix-like DNA-binding domain superfamily/Winged helix DNA-binding domain"/>
    <property type="match status" value="1"/>
</dbReference>
<evidence type="ECO:0000256" key="3">
    <source>
        <dbReference type="ARBA" id="ARBA00023125"/>
    </source>
</evidence>
<reference evidence="6 7" key="1">
    <citation type="journal article" date="2016" name="Front. Microbiol.">
        <title>Genomic Resource of Rice Seed Associated Bacteria.</title>
        <authorList>
            <person name="Midha S."/>
            <person name="Bansal K."/>
            <person name="Sharma S."/>
            <person name="Kumar N."/>
            <person name="Patil P.P."/>
            <person name="Chaudhry V."/>
            <person name="Patil P.B."/>
        </authorList>
    </citation>
    <scope>NUCLEOTIDE SEQUENCE [LARGE SCALE GENOMIC DNA]</scope>
    <source>
        <strain evidence="6 7">NS226</strain>
    </source>
</reference>
<protein>
    <submittedName>
        <fullName evidence="6">LysR family transcriptional regulator</fullName>
    </submittedName>
</protein>
<dbReference type="OrthoDB" id="7328368at2"/>
<comment type="similarity">
    <text evidence="1">Belongs to the LysR transcriptional regulatory family.</text>
</comment>
<dbReference type="EMBL" id="LDPZ01000005">
    <property type="protein sequence ID" value="KTQ97976.1"/>
    <property type="molecule type" value="Genomic_DNA"/>
</dbReference>
<dbReference type="PATRIC" id="fig|401562.3.peg.3606"/>
<accession>A0A175RDA0</accession>
<dbReference type="SUPFAM" id="SSF46785">
    <property type="entry name" value="Winged helix' DNA-binding domain"/>
    <property type="match status" value="1"/>
</dbReference>
<dbReference type="GO" id="GO:0003700">
    <property type="term" value="F:DNA-binding transcription factor activity"/>
    <property type="evidence" value="ECO:0007669"/>
    <property type="project" value="InterPro"/>
</dbReference>
<dbReference type="PRINTS" id="PR00039">
    <property type="entry name" value="HTHLYSR"/>
</dbReference>
<evidence type="ECO:0000256" key="1">
    <source>
        <dbReference type="ARBA" id="ARBA00009437"/>
    </source>
</evidence>
<dbReference type="InterPro" id="IPR058163">
    <property type="entry name" value="LysR-type_TF_proteobact-type"/>
</dbReference>
<dbReference type="PANTHER" id="PTHR30537:SF74">
    <property type="entry name" value="HTH-TYPE TRANSCRIPTIONAL REGULATOR TRPI"/>
    <property type="match status" value="1"/>
</dbReference>
<keyword evidence="4" id="KW-0804">Transcription</keyword>
<dbReference type="RefSeq" id="WP_058633608.1">
    <property type="nucleotide sequence ID" value="NZ_LDPZ01000005.1"/>
</dbReference>
<dbReference type="GO" id="GO:0043565">
    <property type="term" value="F:sequence-specific DNA binding"/>
    <property type="evidence" value="ECO:0007669"/>
    <property type="project" value="TreeGrafter"/>
</dbReference>
<name>A0A175RDA0_9HYPH</name>
<dbReference type="PROSITE" id="PS50931">
    <property type="entry name" value="HTH_LYSR"/>
    <property type="match status" value="1"/>
</dbReference>
<dbReference type="Pfam" id="PF00126">
    <property type="entry name" value="HTH_1"/>
    <property type="match status" value="1"/>
</dbReference>
<sequence>MAPIPHLKALQAFAAFGTHGSVSEAARELGVSPGAVTQQLQKLEEHLGLTLIDRHGRRMELTRWGKLYHAEIQAGFSQLSGAAEIVRRAHADTALSLSALTSVLGKWIGREIFDWRALCPGAAVQLVGTEQEPDFERDGIDFRIFYGPQPRYHHAIELFTDWAVPACAPRLIEGQDLATGEDILRFPLLHIVWSGAASRAPSWEDWAASIGAPASAFPRDLSYMLSSSAIDAAVAGRGFVLAQMSMIADELETGRLVIPFDHRLRLAAPYYLGWNPASLEKPFARDFHRWLVAKGRRQAMLSAPGSAG</sequence>
<dbReference type="InterPro" id="IPR036388">
    <property type="entry name" value="WH-like_DNA-bd_sf"/>
</dbReference>
<organism evidence="6 7">
    <name type="scientific">Aureimonas ureilytica</name>
    <dbReference type="NCBI Taxonomy" id="401562"/>
    <lineage>
        <taxon>Bacteria</taxon>
        <taxon>Pseudomonadati</taxon>
        <taxon>Pseudomonadota</taxon>
        <taxon>Alphaproteobacteria</taxon>
        <taxon>Hyphomicrobiales</taxon>
        <taxon>Aurantimonadaceae</taxon>
        <taxon>Aureimonas</taxon>
    </lineage>
</organism>
<dbReference type="AlphaFoldDB" id="A0A175RDA0"/>
<dbReference type="GO" id="GO:0006351">
    <property type="term" value="P:DNA-templated transcription"/>
    <property type="evidence" value="ECO:0007669"/>
    <property type="project" value="TreeGrafter"/>
</dbReference>
<dbReference type="Proteomes" id="UP000078272">
    <property type="component" value="Unassembled WGS sequence"/>
</dbReference>
<evidence type="ECO:0000313" key="7">
    <source>
        <dbReference type="Proteomes" id="UP000078272"/>
    </source>
</evidence>
<dbReference type="PANTHER" id="PTHR30537">
    <property type="entry name" value="HTH-TYPE TRANSCRIPTIONAL REGULATOR"/>
    <property type="match status" value="1"/>
</dbReference>